<keyword evidence="2" id="KW-0285">Flavoprotein</keyword>
<dbReference type="GO" id="GO:0071949">
    <property type="term" value="F:FAD binding"/>
    <property type="evidence" value="ECO:0007669"/>
    <property type="project" value="InterPro"/>
</dbReference>
<evidence type="ECO:0000256" key="1">
    <source>
        <dbReference type="ARBA" id="ARBA00001974"/>
    </source>
</evidence>
<dbReference type="Proteomes" id="UP001060919">
    <property type="component" value="Chromosome"/>
</dbReference>
<dbReference type="InterPro" id="IPR051914">
    <property type="entry name" value="FAD-linked_OxidoTrans_Type4"/>
</dbReference>
<reference evidence="6" key="1">
    <citation type="submission" date="2022-09" db="EMBL/GenBank/DDBJ databases">
        <title>Aureispira anguillicida sp. nov., isolated from Leptocephalus of Japanese eel Anguilla japonica.</title>
        <authorList>
            <person name="Yuasa K."/>
            <person name="Mekata T."/>
            <person name="Ikunari K."/>
        </authorList>
    </citation>
    <scope>NUCLEOTIDE SEQUENCE</scope>
    <source>
        <strain evidence="6">EL160426</strain>
    </source>
</reference>
<protein>
    <submittedName>
        <fullName evidence="6">FAD-binding protein</fullName>
    </submittedName>
</protein>
<dbReference type="PROSITE" id="PS51387">
    <property type="entry name" value="FAD_PCMH"/>
    <property type="match status" value="1"/>
</dbReference>
<dbReference type="InterPro" id="IPR016164">
    <property type="entry name" value="FAD-linked_Oxase-like_C"/>
</dbReference>
<dbReference type="Gene3D" id="3.30.70.2740">
    <property type="match status" value="1"/>
</dbReference>
<dbReference type="Gene3D" id="1.10.45.10">
    <property type="entry name" value="Vanillyl-alcohol Oxidase, Chain A, domain 4"/>
    <property type="match status" value="1"/>
</dbReference>
<gene>
    <name evidence="6" type="ORF">AsAng_0001630</name>
</gene>
<feature type="domain" description="FAD-binding PCMH-type" evidence="5">
    <location>
        <begin position="41"/>
        <end position="220"/>
    </location>
</feature>
<dbReference type="PANTHER" id="PTHR42934:SF2">
    <property type="entry name" value="GLYCOLATE OXIDASE SUBUNIT GLCD"/>
    <property type="match status" value="1"/>
</dbReference>
<dbReference type="Gene3D" id="3.30.70.2190">
    <property type="match status" value="1"/>
</dbReference>
<dbReference type="InterPro" id="IPR036318">
    <property type="entry name" value="FAD-bd_PCMH-like_sf"/>
</dbReference>
<evidence type="ECO:0000313" key="6">
    <source>
        <dbReference type="EMBL" id="BDS09465.1"/>
    </source>
</evidence>
<dbReference type="Pfam" id="PF01565">
    <property type="entry name" value="FAD_binding_4"/>
    <property type="match status" value="1"/>
</dbReference>
<evidence type="ECO:0000256" key="3">
    <source>
        <dbReference type="ARBA" id="ARBA00022827"/>
    </source>
</evidence>
<dbReference type="SUPFAM" id="SSF56176">
    <property type="entry name" value="FAD-binding/transporter-associated domain-like"/>
    <property type="match status" value="1"/>
</dbReference>
<keyword evidence="4" id="KW-0560">Oxidoreductase</keyword>
<dbReference type="AlphaFoldDB" id="A0A915YAX4"/>
<dbReference type="SUPFAM" id="SSF55103">
    <property type="entry name" value="FAD-linked oxidases, C-terminal domain"/>
    <property type="match status" value="1"/>
</dbReference>
<dbReference type="KEGG" id="aup:AsAng_0001630"/>
<organism evidence="6 7">
    <name type="scientific">Aureispira anguillae</name>
    <dbReference type="NCBI Taxonomy" id="2864201"/>
    <lineage>
        <taxon>Bacteria</taxon>
        <taxon>Pseudomonadati</taxon>
        <taxon>Bacteroidota</taxon>
        <taxon>Saprospiria</taxon>
        <taxon>Saprospirales</taxon>
        <taxon>Saprospiraceae</taxon>
        <taxon>Aureispira</taxon>
    </lineage>
</organism>
<dbReference type="PANTHER" id="PTHR42934">
    <property type="entry name" value="GLYCOLATE OXIDASE SUBUNIT GLCD"/>
    <property type="match status" value="1"/>
</dbReference>
<name>A0A915YAX4_9BACT</name>
<dbReference type="InterPro" id="IPR004113">
    <property type="entry name" value="FAD-bd_oxidored_4_C"/>
</dbReference>
<dbReference type="InterPro" id="IPR016171">
    <property type="entry name" value="Vanillyl_alc_oxidase_C-sub2"/>
</dbReference>
<evidence type="ECO:0000313" key="7">
    <source>
        <dbReference type="Proteomes" id="UP001060919"/>
    </source>
</evidence>
<dbReference type="Gene3D" id="3.30.465.10">
    <property type="match status" value="1"/>
</dbReference>
<dbReference type="GO" id="GO:0016491">
    <property type="term" value="F:oxidoreductase activity"/>
    <property type="evidence" value="ECO:0007669"/>
    <property type="project" value="UniProtKB-KW"/>
</dbReference>
<dbReference type="FunFam" id="1.10.45.10:FF:000001">
    <property type="entry name" value="D-lactate dehydrogenase mitochondrial"/>
    <property type="match status" value="1"/>
</dbReference>
<dbReference type="InterPro" id="IPR016167">
    <property type="entry name" value="FAD-bd_PCMH_sub1"/>
</dbReference>
<dbReference type="InterPro" id="IPR016169">
    <property type="entry name" value="FAD-bd_PCMH_sub2"/>
</dbReference>
<dbReference type="InterPro" id="IPR006094">
    <property type="entry name" value="Oxid_FAD_bind_N"/>
</dbReference>
<keyword evidence="3" id="KW-0274">FAD</keyword>
<dbReference type="EMBL" id="AP026867">
    <property type="protein sequence ID" value="BDS09465.1"/>
    <property type="molecule type" value="Genomic_DNA"/>
</dbReference>
<proteinExistence type="predicted"/>
<sequence>MSYQPVSPLIVQSLIDIVGSSQVHSSLSKCTAYGQDKTEDLLFLPEVIVLPKTVVQIQQIMRLCSQNQIPVTPRGAGTGLAGGALPVCGGIVLSMECLNQILEIDEANLQVTTEPAVITEVLQEKVQEKGLYYPPDPASRGSSFIGGNVATNSGGPRAVKYGVVKDYVLNLEVVLPNGDLIWTGANTLKNSTGYNLTQLMVGSEGTLGIITKIVLKLIPLPSHSLLMLVPFRSPTKACAAVSAIFQAGITPSCLEFMERAAIDIAANYLQNNTLPIKEEVQAHLIVEVDGNHLDSLYLDCEKINSVLEQFDCGTILLADDQTTKNTLWQLRRNLNPAIKQYSAVKKADTVVPRAALAELLKGIHQISTQHGIRAINYGHAGDGNLHVSLLQEQLPNPIWEQQASSTLQAIFKLVKSLNGTISGEHGIGWIQKKYMPLVFNPVELQLMRAIKKTFDPTSILNPSKIID</sequence>
<dbReference type="InterPro" id="IPR016166">
    <property type="entry name" value="FAD-bd_PCMH"/>
</dbReference>
<accession>A0A915YAX4</accession>
<evidence type="ECO:0000259" key="5">
    <source>
        <dbReference type="PROSITE" id="PS51387"/>
    </source>
</evidence>
<dbReference type="Gene3D" id="3.30.43.10">
    <property type="entry name" value="Uridine Diphospho-n-acetylenolpyruvylglucosamine Reductase, domain 2"/>
    <property type="match status" value="1"/>
</dbReference>
<evidence type="ECO:0000256" key="2">
    <source>
        <dbReference type="ARBA" id="ARBA00022630"/>
    </source>
</evidence>
<evidence type="ECO:0000256" key="4">
    <source>
        <dbReference type="ARBA" id="ARBA00023002"/>
    </source>
</evidence>
<keyword evidence="7" id="KW-1185">Reference proteome</keyword>
<dbReference type="Pfam" id="PF02913">
    <property type="entry name" value="FAD-oxidase_C"/>
    <property type="match status" value="1"/>
</dbReference>
<comment type="cofactor">
    <cofactor evidence="1">
        <name>FAD</name>
        <dbReference type="ChEBI" id="CHEBI:57692"/>
    </cofactor>
</comment>
<dbReference type="RefSeq" id="WP_264790857.1">
    <property type="nucleotide sequence ID" value="NZ_AP026867.1"/>
</dbReference>